<accession>A0A1H6Y920</accession>
<protein>
    <submittedName>
        <fullName evidence="1">Mycothiol system anti-sigma-R factor</fullName>
    </submittedName>
</protein>
<name>A0A1H6Y920_9BACT</name>
<dbReference type="OrthoDB" id="965693at2"/>
<dbReference type="RefSeq" id="WP_092174229.1">
    <property type="nucleotide sequence ID" value="NZ_FNZH01000003.1"/>
</dbReference>
<keyword evidence="2" id="KW-1185">Reference proteome</keyword>
<organism evidence="1 2">
    <name type="scientific">Cyclobacterium xiamenense</name>
    <dbReference type="NCBI Taxonomy" id="1297121"/>
    <lineage>
        <taxon>Bacteria</taxon>
        <taxon>Pseudomonadati</taxon>
        <taxon>Bacteroidota</taxon>
        <taxon>Cytophagia</taxon>
        <taxon>Cytophagales</taxon>
        <taxon>Cyclobacteriaceae</taxon>
        <taxon>Cyclobacterium</taxon>
    </lineage>
</organism>
<evidence type="ECO:0000313" key="1">
    <source>
        <dbReference type="EMBL" id="SEJ37768.1"/>
    </source>
</evidence>
<proteinExistence type="predicted"/>
<sequence>MDKNRNKSSESGKRKLNCSDESKCFELLESILDGEETSSSKEILDEKLAKCQPCFEHYHLEKVIREILKNKCTKQMVPAELADSIRQKIQEIK</sequence>
<evidence type="ECO:0000313" key="2">
    <source>
        <dbReference type="Proteomes" id="UP000199403"/>
    </source>
</evidence>
<dbReference type="STRING" id="1416801.SAMN05192553_103555"/>
<dbReference type="EMBL" id="FNZH01000003">
    <property type="protein sequence ID" value="SEJ37768.1"/>
    <property type="molecule type" value="Genomic_DNA"/>
</dbReference>
<dbReference type="AlphaFoldDB" id="A0A1H6Y920"/>
<reference evidence="2" key="1">
    <citation type="submission" date="2016-10" db="EMBL/GenBank/DDBJ databases">
        <authorList>
            <person name="Varghese N."/>
            <person name="Submissions S."/>
        </authorList>
    </citation>
    <scope>NUCLEOTIDE SEQUENCE [LARGE SCALE GENOMIC DNA]</scope>
    <source>
        <strain evidence="2">IBRC-M 10761</strain>
    </source>
</reference>
<dbReference type="Proteomes" id="UP000199403">
    <property type="component" value="Unassembled WGS sequence"/>
</dbReference>
<gene>
    <name evidence="1" type="ORF">SAMN05192553_103555</name>
</gene>